<evidence type="ECO:0000256" key="2">
    <source>
        <dbReference type="SAM" id="Phobius"/>
    </source>
</evidence>
<name>A0AAN6VLZ8_9PEZI</name>
<keyword evidence="2" id="KW-0812">Transmembrane</keyword>
<protein>
    <submittedName>
        <fullName evidence="3">Uncharacterized protein</fullName>
    </submittedName>
</protein>
<accession>A0AAN6VLZ8</accession>
<feature type="transmembrane region" description="Helical" evidence="2">
    <location>
        <begin position="414"/>
        <end position="436"/>
    </location>
</feature>
<feature type="region of interest" description="Disordered" evidence="1">
    <location>
        <begin position="1"/>
        <end position="68"/>
    </location>
</feature>
<dbReference type="Proteomes" id="UP001302745">
    <property type="component" value="Unassembled WGS sequence"/>
</dbReference>
<feature type="transmembrane region" description="Helical" evidence="2">
    <location>
        <begin position="216"/>
        <end position="235"/>
    </location>
</feature>
<organism evidence="3 4">
    <name type="scientific">Chaetomidium leptoderma</name>
    <dbReference type="NCBI Taxonomy" id="669021"/>
    <lineage>
        <taxon>Eukaryota</taxon>
        <taxon>Fungi</taxon>
        <taxon>Dikarya</taxon>
        <taxon>Ascomycota</taxon>
        <taxon>Pezizomycotina</taxon>
        <taxon>Sordariomycetes</taxon>
        <taxon>Sordariomycetidae</taxon>
        <taxon>Sordariales</taxon>
        <taxon>Chaetomiaceae</taxon>
        <taxon>Chaetomidium</taxon>
    </lineage>
</organism>
<feature type="compositionally biased region" description="Low complexity" evidence="1">
    <location>
        <begin position="181"/>
        <end position="193"/>
    </location>
</feature>
<dbReference type="PANTHER" id="PTHR42032">
    <property type="entry name" value="YALI0E30679P"/>
    <property type="match status" value="1"/>
</dbReference>
<feature type="region of interest" description="Disordered" evidence="1">
    <location>
        <begin position="172"/>
        <end position="201"/>
    </location>
</feature>
<feature type="transmembrane region" description="Helical" evidence="2">
    <location>
        <begin position="250"/>
        <end position="272"/>
    </location>
</feature>
<evidence type="ECO:0000256" key="1">
    <source>
        <dbReference type="SAM" id="MobiDB-lite"/>
    </source>
</evidence>
<evidence type="ECO:0000313" key="3">
    <source>
        <dbReference type="EMBL" id="KAK4153745.1"/>
    </source>
</evidence>
<reference evidence="3" key="2">
    <citation type="submission" date="2023-05" db="EMBL/GenBank/DDBJ databases">
        <authorList>
            <consortium name="Lawrence Berkeley National Laboratory"/>
            <person name="Steindorff A."/>
            <person name="Hensen N."/>
            <person name="Bonometti L."/>
            <person name="Westerberg I."/>
            <person name="Brannstrom I.O."/>
            <person name="Guillou S."/>
            <person name="Cros-Aarteil S."/>
            <person name="Calhoun S."/>
            <person name="Haridas S."/>
            <person name="Kuo A."/>
            <person name="Mondo S."/>
            <person name="Pangilinan J."/>
            <person name="Riley R."/>
            <person name="Labutti K."/>
            <person name="Andreopoulos B."/>
            <person name="Lipzen A."/>
            <person name="Chen C."/>
            <person name="Yanf M."/>
            <person name="Daum C."/>
            <person name="Ng V."/>
            <person name="Clum A."/>
            <person name="Ohm R."/>
            <person name="Martin F."/>
            <person name="Silar P."/>
            <person name="Natvig D."/>
            <person name="Lalanne C."/>
            <person name="Gautier V."/>
            <person name="Ament-Velasquez S.L."/>
            <person name="Kruys A."/>
            <person name="Hutchinson M.I."/>
            <person name="Powell A.J."/>
            <person name="Barry K."/>
            <person name="Miller A.N."/>
            <person name="Grigoriev I.V."/>
            <person name="Debuchy R."/>
            <person name="Gladieux P."/>
            <person name="Thoren M.H."/>
            <person name="Johannesson H."/>
        </authorList>
    </citation>
    <scope>NUCLEOTIDE SEQUENCE</scope>
    <source>
        <strain evidence="3">CBS 538.74</strain>
    </source>
</reference>
<comment type="caution">
    <text evidence="3">The sequence shown here is derived from an EMBL/GenBank/DDBJ whole genome shotgun (WGS) entry which is preliminary data.</text>
</comment>
<feature type="transmembrane region" description="Helical" evidence="2">
    <location>
        <begin position="129"/>
        <end position="147"/>
    </location>
</feature>
<keyword evidence="4" id="KW-1185">Reference proteome</keyword>
<keyword evidence="2" id="KW-0472">Membrane</keyword>
<dbReference type="AlphaFoldDB" id="A0AAN6VLZ8"/>
<keyword evidence="2" id="KW-1133">Transmembrane helix</keyword>
<reference evidence="3" key="1">
    <citation type="journal article" date="2023" name="Mol. Phylogenet. Evol.">
        <title>Genome-scale phylogeny and comparative genomics of the fungal order Sordariales.</title>
        <authorList>
            <person name="Hensen N."/>
            <person name="Bonometti L."/>
            <person name="Westerberg I."/>
            <person name="Brannstrom I.O."/>
            <person name="Guillou S."/>
            <person name="Cros-Aarteil S."/>
            <person name="Calhoun S."/>
            <person name="Haridas S."/>
            <person name="Kuo A."/>
            <person name="Mondo S."/>
            <person name="Pangilinan J."/>
            <person name="Riley R."/>
            <person name="LaButti K."/>
            <person name="Andreopoulos B."/>
            <person name="Lipzen A."/>
            <person name="Chen C."/>
            <person name="Yan M."/>
            <person name="Daum C."/>
            <person name="Ng V."/>
            <person name="Clum A."/>
            <person name="Steindorff A."/>
            <person name="Ohm R.A."/>
            <person name="Martin F."/>
            <person name="Silar P."/>
            <person name="Natvig D.O."/>
            <person name="Lalanne C."/>
            <person name="Gautier V."/>
            <person name="Ament-Velasquez S.L."/>
            <person name="Kruys A."/>
            <person name="Hutchinson M.I."/>
            <person name="Powell A.J."/>
            <person name="Barry K."/>
            <person name="Miller A.N."/>
            <person name="Grigoriev I.V."/>
            <person name="Debuchy R."/>
            <person name="Gladieux P."/>
            <person name="Hiltunen Thoren M."/>
            <person name="Johannesson H."/>
        </authorList>
    </citation>
    <scope>NUCLEOTIDE SEQUENCE</scope>
    <source>
        <strain evidence="3">CBS 538.74</strain>
    </source>
</reference>
<gene>
    <name evidence="3" type="ORF">C8A00DRAFT_15051</name>
</gene>
<sequence>MAPGRLDTGGPAVGESSTSDTVGNARRKSSARDNDPGMRRTSTAGPAGPAGPAGLDMSPEDRRRRRSSTFSAFNLSEASRDFQDEIVDPGPAVKREEITWKSWLPIMFAVIPPTAGLIFANGTAFFSDLTLLGLATIFLHWSISAPWKWYHSAQRVREDHQAAAEEALDIEDDELPTQPLSDSDSPGSASPSAAEKHERARQVDDAQARLRNLERAALATCFLAPAASTYLLYIVRDFLSRPSEGLVSNFNLGIFIMAAEVSPVSHAIKLILAKTLHLQQIIHSNPYRMVRITPSKYRDMLFRLEDLETRVLAQPNKEGCEGCECNNPQRQQQMARQLRDDVTRDVHTAIRPEIDSVIRAVRRYEKKTSTLTNDTEQRLRDLRRRLDDAIALSAVVARNSAGSGSLIGRVAGGGWYVVTFPMTATIYAVSLVLAPFTMPLDWLVRGGRRLIAQGDVGAQNLPGELGQGRIVSAASSRSASR</sequence>
<evidence type="ECO:0000313" key="4">
    <source>
        <dbReference type="Proteomes" id="UP001302745"/>
    </source>
</evidence>
<dbReference type="PANTHER" id="PTHR42032:SF1">
    <property type="entry name" value="YALI0E30679P"/>
    <property type="match status" value="1"/>
</dbReference>
<dbReference type="EMBL" id="MU856931">
    <property type="protein sequence ID" value="KAK4153745.1"/>
    <property type="molecule type" value="Genomic_DNA"/>
</dbReference>
<feature type="transmembrane region" description="Helical" evidence="2">
    <location>
        <begin position="103"/>
        <end position="123"/>
    </location>
</feature>
<feature type="compositionally biased region" description="Low complexity" evidence="1">
    <location>
        <begin position="44"/>
        <end position="54"/>
    </location>
</feature>
<proteinExistence type="predicted"/>